<reference evidence="1 2" key="1">
    <citation type="submission" date="2019-05" db="EMBL/GenBank/DDBJ databases">
        <title>Comparative genomics and metabolomics analyses of clavulanic acid producing Streptomyces species provides insight into specialized metabolism and evolution of beta-lactam biosynthetic gene clusters.</title>
        <authorList>
            <person name="Moore M.A."/>
            <person name="Cruz-Morales P."/>
            <person name="Barona Gomez F."/>
            <person name="Kapil T."/>
        </authorList>
    </citation>
    <scope>NUCLEOTIDE SEQUENCE [LARGE SCALE GENOMIC DNA]</scope>
    <source>
        <strain evidence="1 2">NRRL 5741</strain>
    </source>
</reference>
<sequence length="134" mass="13569">MQWLSGMRITADRLNDATPVALTSTVVPAAGFTLTNFTGRKSGGVVEFSVTLTRSGADLPAASASGNIGDVTACVLPPDCRPVDLQIVQFDKSGVASGSVRISAGGGCNLTSMDPTSQIQTGNSVNFSGAFVTG</sequence>
<organism evidence="1 2">
    <name type="scientific">Streptomyces jumonjinensis</name>
    <dbReference type="NCBI Taxonomy" id="1945"/>
    <lineage>
        <taxon>Bacteria</taxon>
        <taxon>Bacillati</taxon>
        <taxon>Actinomycetota</taxon>
        <taxon>Actinomycetes</taxon>
        <taxon>Kitasatosporales</taxon>
        <taxon>Streptomycetaceae</taxon>
        <taxon>Streptomyces</taxon>
    </lineage>
</organism>
<evidence type="ECO:0000313" key="1">
    <source>
        <dbReference type="EMBL" id="MQT03853.1"/>
    </source>
</evidence>
<accession>A0A646KNN1</accession>
<gene>
    <name evidence="1" type="ORF">FF041_27895</name>
</gene>
<comment type="caution">
    <text evidence="1">The sequence shown here is derived from an EMBL/GenBank/DDBJ whole genome shotgun (WGS) entry which is preliminary data.</text>
</comment>
<keyword evidence="2" id="KW-1185">Reference proteome</keyword>
<evidence type="ECO:0000313" key="2">
    <source>
        <dbReference type="Proteomes" id="UP000419138"/>
    </source>
</evidence>
<dbReference type="Proteomes" id="UP000419138">
    <property type="component" value="Unassembled WGS sequence"/>
</dbReference>
<dbReference type="AlphaFoldDB" id="A0A646KNN1"/>
<name>A0A646KNN1_STRJU</name>
<proteinExistence type="predicted"/>
<dbReference type="OrthoDB" id="5193571at2"/>
<dbReference type="EMBL" id="VCLA01000180">
    <property type="protein sequence ID" value="MQT03853.1"/>
    <property type="molecule type" value="Genomic_DNA"/>
</dbReference>
<dbReference type="RefSeq" id="WP_153525366.1">
    <property type="nucleotide sequence ID" value="NZ_JBEPDZ010000025.1"/>
</dbReference>
<protein>
    <submittedName>
        <fullName evidence="1">Uncharacterized protein</fullName>
    </submittedName>
</protein>